<evidence type="ECO:0000256" key="5">
    <source>
        <dbReference type="ARBA" id="ARBA00022692"/>
    </source>
</evidence>
<evidence type="ECO:0000256" key="6">
    <source>
        <dbReference type="ARBA" id="ARBA00022989"/>
    </source>
</evidence>
<dbReference type="PANTHER" id="PTHR43298:SF2">
    <property type="entry name" value="FMN_FAD EXPORTER YEEO-RELATED"/>
    <property type="match status" value="1"/>
</dbReference>
<keyword evidence="5 10" id="KW-0812">Transmembrane</keyword>
<feature type="transmembrane region" description="Helical" evidence="10">
    <location>
        <begin position="314"/>
        <end position="336"/>
    </location>
</feature>
<feature type="transmembrane region" description="Helical" evidence="10">
    <location>
        <begin position="94"/>
        <end position="115"/>
    </location>
</feature>
<evidence type="ECO:0000256" key="2">
    <source>
        <dbReference type="ARBA" id="ARBA00022448"/>
    </source>
</evidence>
<dbReference type="PIRSF" id="PIRSF006603">
    <property type="entry name" value="DinF"/>
    <property type="match status" value="1"/>
</dbReference>
<feature type="transmembrane region" description="Helical" evidence="10">
    <location>
        <begin position="135"/>
        <end position="156"/>
    </location>
</feature>
<feature type="transmembrane region" description="Helical" evidence="10">
    <location>
        <begin position="62"/>
        <end position="82"/>
    </location>
</feature>
<evidence type="ECO:0000256" key="4">
    <source>
        <dbReference type="ARBA" id="ARBA00022475"/>
    </source>
</evidence>
<organism evidence="11 12">
    <name type="scientific">Candidatus Fervidibacter sacchari</name>
    <dbReference type="NCBI Taxonomy" id="1448929"/>
    <lineage>
        <taxon>Bacteria</taxon>
        <taxon>Candidatus Fervidibacterota</taxon>
        <taxon>Candidatus Fervidibacter</taxon>
    </lineage>
</organism>
<evidence type="ECO:0000313" key="11">
    <source>
        <dbReference type="EMBL" id="MCS3918188.1"/>
    </source>
</evidence>
<sequence length="452" mass="48900">MNEKVDAIAVRGDLGHVLSVLVAPTLITQLTLTVGWLGETYFVKQLGDEAIAAVGSAGQVSWLLMVLSMTVSTGATTLLAQSWGASDLRSAQKVVTATLQQGLFFGLLAMTLWFFKDPIWDWLGIPPKVRSLATVYFAVFLLVCPLAGMEFGMMALYRGIGDMVTPMYSMLAGVASQLVMCALFVPMFGIVGVALAFVLSRIVILIWLLARYRTSQLRLVSLRVNGWHPEEHRQLLALGIPSGLQSFLWSLAATVYFGILAHTKESTAALAALTAGLRIEALAFMPGIAFGIATQTLVGQNIGANQPERARKGAWQAAIWCSVIMGLVGLVFFVGADWLAGRFSNEPITRHYLSAYLKINAISEPFLGLGMTLSGALRGMGDTVTPAIIGAGTQWLLRLPATYLLCHYFGYDAIAAWWTMSLSTIVSGILTAWAFTKRSAHMLTDKRLGARV</sequence>
<feature type="transmembrane region" description="Helical" evidence="10">
    <location>
        <begin position="235"/>
        <end position="257"/>
    </location>
</feature>
<evidence type="ECO:0000256" key="9">
    <source>
        <dbReference type="ARBA" id="ARBA00031636"/>
    </source>
</evidence>
<keyword evidence="7" id="KW-0406">Ion transport</keyword>
<evidence type="ECO:0000256" key="1">
    <source>
        <dbReference type="ARBA" id="ARBA00004651"/>
    </source>
</evidence>
<keyword evidence="12" id="KW-1185">Reference proteome</keyword>
<dbReference type="EMBL" id="JANUCP010000001">
    <property type="protein sequence ID" value="MCS3918188.1"/>
    <property type="molecule type" value="Genomic_DNA"/>
</dbReference>
<feature type="transmembrane region" description="Helical" evidence="10">
    <location>
        <begin position="414"/>
        <end position="436"/>
    </location>
</feature>
<keyword evidence="8 10" id="KW-0472">Membrane</keyword>
<feature type="transmembrane region" description="Helical" evidence="10">
    <location>
        <begin position="269"/>
        <end position="293"/>
    </location>
</feature>
<dbReference type="NCBIfam" id="TIGR00797">
    <property type="entry name" value="matE"/>
    <property type="match status" value="1"/>
</dbReference>
<keyword evidence="6 10" id="KW-1133">Transmembrane helix</keyword>
<reference evidence="11 12" key="1">
    <citation type="submission" date="2022-08" db="EMBL/GenBank/DDBJ databases">
        <title>Bacterial and archaeal communities from various locations to study Microbial Dark Matter (Phase II).</title>
        <authorList>
            <person name="Stepanauskas R."/>
        </authorList>
    </citation>
    <scope>NUCLEOTIDE SEQUENCE [LARGE SCALE GENOMIC DNA]</scope>
    <source>
        <strain evidence="11 12">PD1</strain>
    </source>
</reference>
<keyword evidence="3" id="KW-0050">Antiport</keyword>
<dbReference type="CDD" id="cd13137">
    <property type="entry name" value="MATE_NorM_like"/>
    <property type="match status" value="1"/>
</dbReference>
<dbReference type="InterPro" id="IPR050222">
    <property type="entry name" value="MATE_MdtK"/>
</dbReference>
<dbReference type="InterPro" id="IPR048279">
    <property type="entry name" value="MdtK-like"/>
</dbReference>
<name>A0ABT2EJP7_9BACT</name>
<dbReference type="InterPro" id="IPR002528">
    <property type="entry name" value="MATE_fam"/>
</dbReference>
<feature type="transmembrane region" description="Helical" evidence="10">
    <location>
        <begin position="194"/>
        <end position="214"/>
    </location>
</feature>
<dbReference type="RefSeq" id="WP_259093726.1">
    <property type="nucleotide sequence ID" value="NZ_CP130454.1"/>
</dbReference>
<dbReference type="Pfam" id="PF01554">
    <property type="entry name" value="MatE"/>
    <property type="match status" value="2"/>
</dbReference>
<evidence type="ECO:0000313" key="12">
    <source>
        <dbReference type="Proteomes" id="UP001204798"/>
    </source>
</evidence>
<keyword evidence="4" id="KW-1003">Cell membrane</keyword>
<protein>
    <recommendedName>
        <fullName evidence="9">Multidrug-efflux transporter</fullName>
    </recommendedName>
</protein>
<accession>A0ABT2EJP7</accession>
<evidence type="ECO:0000256" key="8">
    <source>
        <dbReference type="ARBA" id="ARBA00023136"/>
    </source>
</evidence>
<feature type="transmembrane region" description="Helical" evidence="10">
    <location>
        <begin position="168"/>
        <end position="188"/>
    </location>
</feature>
<keyword evidence="2" id="KW-0813">Transport</keyword>
<evidence type="ECO:0000256" key="10">
    <source>
        <dbReference type="SAM" id="Phobius"/>
    </source>
</evidence>
<gene>
    <name evidence="11" type="ORF">M2350_000585</name>
</gene>
<dbReference type="Proteomes" id="UP001204798">
    <property type="component" value="Unassembled WGS sequence"/>
</dbReference>
<evidence type="ECO:0000256" key="7">
    <source>
        <dbReference type="ARBA" id="ARBA00023065"/>
    </source>
</evidence>
<comment type="subcellular location">
    <subcellularLocation>
        <location evidence="1">Cell membrane</location>
        <topology evidence="1">Multi-pass membrane protein</topology>
    </subcellularLocation>
</comment>
<proteinExistence type="predicted"/>
<evidence type="ECO:0000256" key="3">
    <source>
        <dbReference type="ARBA" id="ARBA00022449"/>
    </source>
</evidence>
<dbReference type="PANTHER" id="PTHR43298">
    <property type="entry name" value="MULTIDRUG RESISTANCE PROTEIN NORM-RELATED"/>
    <property type="match status" value="1"/>
</dbReference>
<comment type="caution">
    <text evidence="11">The sequence shown here is derived from an EMBL/GenBank/DDBJ whole genome shotgun (WGS) entry which is preliminary data.</text>
</comment>